<dbReference type="AlphaFoldDB" id="A0A0F4ZFC8"/>
<dbReference type="FunFam" id="3.40.50.300:FF:000882">
    <property type="entry name" value="Translation initiation regulator (Gcn20)"/>
    <property type="match status" value="1"/>
</dbReference>
<keyword evidence="3" id="KW-0067">ATP-binding</keyword>
<dbReference type="GO" id="GO:0043335">
    <property type="term" value="P:protein unfolding"/>
    <property type="evidence" value="ECO:0007669"/>
    <property type="project" value="EnsemblFungi"/>
</dbReference>
<dbReference type="InterPro" id="IPR017871">
    <property type="entry name" value="ABC_transporter-like_CS"/>
</dbReference>
<keyword evidence="4" id="KW-0175">Coiled coil</keyword>
<dbReference type="InterPro" id="IPR027417">
    <property type="entry name" value="P-loop_NTPase"/>
</dbReference>
<feature type="coiled-coil region" evidence="4">
    <location>
        <begin position="122"/>
        <end position="159"/>
    </location>
</feature>
<dbReference type="Proteomes" id="UP000033483">
    <property type="component" value="Unassembled WGS sequence"/>
</dbReference>
<feature type="domain" description="ABC transporter" evidence="5">
    <location>
        <begin position="198"/>
        <end position="470"/>
    </location>
</feature>
<evidence type="ECO:0000256" key="3">
    <source>
        <dbReference type="ARBA" id="ARBA00022840"/>
    </source>
</evidence>
<sequence length="750" mass="82793">MDSEIRTVIPNIDPVISEYSAGYLTHASTLSIDEEGAAVSPVIEAAETITELLLSASGVPDAAQEAKIRALVSKWVEKYSEIYGAQDRESSSTVKRLDQAFQVSAQRNMSSTLAVSTGGVDLESANARKVESKVDKKKLEKAERKIAAKQQKKEFKTVEYEASRLLNQPDSTQSYEEFYMAVNPLQLGGAGGTKTKDIKIDSIDVSIGGQRILTDTNFTLAYGHRYGLVGNNGVGKSTLLRALSRRELPIPTHISILHVEQELTGDDTPAIQAVLDADVWRKMLLKEQNELTEKLNELESKRTGMADTSADAAKLDREREVLDTRLGDVQGKLAEMESDKAESRAASILAGLGFSAERQQFATKTFSGGWRMRLALARALFCEPDLLLLDEPSNMLDVPSIAFLSNYLQDYPSTVLVVSHDRAFLNEVATDIIHQHSERLDYYRGANFESFYATREERKKTAKKEYEKQMAERAHLQAFIDKFRYNAAKSSEAQSRIKKLERMPVLEAPEAEYSVKFKFPEVEKMTPPIIQMTDVNFGYSPDKILLRNVDLDVQLDSRIGIVGPNGAGKTTVLKLLIGKLAPTSGLISQNPRLRVGYFAQHHVDALDLTMSAVSFMAKAYPGRTDEEYRRQLGAFGITGTTGLQKMAVLSGGQKSRVAFACLALTNPHILVLDEPSNHLDIEAMDALSEALQNFEGGVLMVSHDVTMLQTVCTSLWVCDKGTVEKFDGDVQSYKKRITAQADAAGVVKAH</sequence>
<organism evidence="6 7">
    <name type="scientific">Thielaviopsis punctulata</name>
    <dbReference type="NCBI Taxonomy" id="72032"/>
    <lineage>
        <taxon>Eukaryota</taxon>
        <taxon>Fungi</taxon>
        <taxon>Dikarya</taxon>
        <taxon>Ascomycota</taxon>
        <taxon>Pezizomycotina</taxon>
        <taxon>Sordariomycetes</taxon>
        <taxon>Hypocreomycetidae</taxon>
        <taxon>Microascales</taxon>
        <taxon>Ceratocystidaceae</taxon>
        <taxon>Thielaviopsis</taxon>
    </lineage>
</organism>
<dbReference type="GO" id="GO:0016887">
    <property type="term" value="F:ATP hydrolysis activity"/>
    <property type="evidence" value="ECO:0007669"/>
    <property type="project" value="InterPro"/>
</dbReference>
<dbReference type="InterPro" id="IPR032781">
    <property type="entry name" value="ABC_tran_Xtn"/>
</dbReference>
<dbReference type="GO" id="GO:0031369">
    <property type="term" value="F:translation initiation factor binding"/>
    <property type="evidence" value="ECO:0007669"/>
    <property type="project" value="EnsemblFungi"/>
</dbReference>
<dbReference type="EMBL" id="LAEV01000932">
    <property type="protein sequence ID" value="KKA29207.1"/>
    <property type="molecule type" value="Genomic_DNA"/>
</dbReference>
<keyword evidence="2" id="KW-0547">Nucleotide-binding</keyword>
<dbReference type="Pfam" id="PF00005">
    <property type="entry name" value="ABC_tran"/>
    <property type="match status" value="2"/>
</dbReference>
<dbReference type="FunFam" id="3.40.50.300:FF:000104">
    <property type="entry name" value="ATP-binding cassette sub-family F member 3"/>
    <property type="match status" value="1"/>
</dbReference>
<dbReference type="GO" id="GO:0043022">
    <property type="term" value="F:ribosome binding"/>
    <property type="evidence" value="ECO:0007669"/>
    <property type="project" value="EnsemblFungi"/>
</dbReference>
<dbReference type="PANTHER" id="PTHR19211:SF117">
    <property type="entry name" value="ATP-BINDING CASSETTE SUB-FAMILY F MEMBER 3"/>
    <property type="match status" value="1"/>
</dbReference>
<evidence type="ECO:0000313" key="6">
    <source>
        <dbReference type="EMBL" id="KKA29207.1"/>
    </source>
</evidence>
<protein>
    <recommendedName>
        <fullName evidence="5">ABC transporter domain-containing protein</fullName>
    </recommendedName>
</protein>
<dbReference type="SMART" id="SM00382">
    <property type="entry name" value="AAA"/>
    <property type="match status" value="2"/>
</dbReference>
<comment type="caution">
    <text evidence="6">The sequence shown here is derived from an EMBL/GenBank/DDBJ whole genome shotgun (WGS) entry which is preliminary data.</text>
</comment>
<evidence type="ECO:0000313" key="7">
    <source>
        <dbReference type="Proteomes" id="UP000033483"/>
    </source>
</evidence>
<dbReference type="GO" id="GO:0005524">
    <property type="term" value="F:ATP binding"/>
    <property type="evidence" value="ECO:0007669"/>
    <property type="project" value="UniProtKB-KW"/>
</dbReference>
<dbReference type="Pfam" id="PF12848">
    <property type="entry name" value="ABC_tran_Xtn"/>
    <property type="match status" value="1"/>
</dbReference>
<evidence type="ECO:0000256" key="2">
    <source>
        <dbReference type="ARBA" id="ARBA00022741"/>
    </source>
</evidence>
<dbReference type="GO" id="GO:0022626">
    <property type="term" value="C:cytosolic ribosome"/>
    <property type="evidence" value="ECO:0007669"/>
    <property type="project" value="EnsemblFungi"/>
</dbReference>
<dbReference type="PROSITE" id="PS50893">
    <property type="entry name" value="ABC_TRANSPORTER_2"/>
    <property type="match status" value="2"/>
</dbReference>
<dbReference type="PANTHER" id="PTHR19211">
    <property type="entry name" value="ATP-BINDING TRANSPORT PROTEIN-RELATED"/>
    <property type="match status" value="1"/>
</dbReference>
<dbReference type="OrthoDB" id="2110130at2759"/>
<accession>A0A0F4ZFC8</accession>
<dbReference type="GO" id="GO:0042327">
    <property type="term" value="P:positive regulation of phosphorylation"/>
    <property type="evidence" value="ECO:0007669"/>
    <property type="project" value="EnsemblFungi"/>
</dbReference>
<dbReference type="InterPro" id="IPR050611">
    <property type="entry name" value="ABCF"/>
</dbReference>
<keyword evidence="7" id="KW-1185">Reference proteome</keyword>
<evidence type="ECO:0000256" key="1">
    <source>
        <dbReference type="ARBA" id="ARBA00022737"/>
    </source>
</evidence>
<evidence type="ECO:0000256" key="4">
    <source>
        <dbReference type="SAM" id="Coils"/>
    </source>
</evidence>
<dbReference type="GO" id="GO:0006448">
    <property type="term" value="P:regulation of translational elongation"/>
    <property type="evidence" value="ECO:0007669"/>
    <property type="project" value="EnsemblFungi"/>
</dbReference>
<dbReference type="PROSITE" id="PS00211">
    <property type="entry name" value="ABC_TRANSPORTER_1"/>
    <property type="match status" value="2"/>
</dbReference>
<name>A0A0F4ZFC8_9PEZI</name>
<dbReference type="InterPro" id="IPR003593">
    <property type="entry name" value="AAA+_ATPase"/>
</dbReference>
<proteinExistence type="predicted"/>
<dbReference type="InterPro" id="IPR003439">
    <property type="entry name" value="ABC_transporter-like_ATP-bd"/>
</dbReference>
<feature type="domain" description="ABC transporter" evidence="5">
    <location>
        <begin position="530"/>
        <end position="745"/>
    </location>
</feature>
<keyword evidence="1" id="KW-0677">Repeat</keyword>
<gene>
    <name evidence="6" type="ORF">TD95_000953</name>
</gene>
<dbReference type="CDD" id="cd03221">
    <property type="entry name" value="ABCF_EF-3"/>
    <property type="match status" value="2"/>
</dbReference>
<reference evidence="6 7" key="1">
    <citation type="submission" date="2015-03" db="EMBL/GenBank/DDBJ databases">
        <authorList>
            <person name="Radwan O."/>
            <person name="Al-Naeli F.A."/>
            <person name="Rendon G.A."/>
            <person name="Fields C."/>
        </authorList>
    </citation>
    <scope>NUCLEOTIDE SEQUENCE [LARGE SCALE GENOMIC DNA]</scope>
    <source>
        <strain evidence="6">CR-DP1</strain>
    </source>
</reference>
<dbReference type="GO" id="GO:0071264">
    <property type="term" value="P:positive regulation of translational initiation in response to starvation"/>
    <property type="evidence" value="ECO:0007669"/>
    <property type="project" value="EnsemblFungi"/>
</dbReference>
<evidence type="ECO:0000259" key="5">
    <source>
        <dbReference type="PROSITE" id="PS50893"/>
    </source>
</evidence>
<dbReference type="SUPFAM" id="SSF52540">
    <property type="entry name" value="P-loop containing nucleoside triphosphate hydrolases"/>
    <property type="match status" value="2"/>
</dbReference>
<feature type="coiled-coil region" evidence="4">
    <location>
        <begin position="281"/>
        <end position="308"/>
    </location>
</feature>
<dbReference type="GO" id="GO:0071232">
    <property type="term" value="P:cellular response to histidine"/>
    <property type="evidence" value="ECO:0007669"/>
    <property type="project" value="EnsemblFungi"/>
</dbReference>
<dbReference type="Gene3D" id="3.40.50.300">
    <property type="entry name" value="P-loop containing nucleotide triphosphate hydrolases"/>
    <property type="match status" value="2"/>
</dbReference>